<name>A0A1H9FRR3_9GAMM</name>
<sequence>MDVNAVANLATQMSQQQLNQDLGMAVLKKAMDTQAQSALALVEALPDAGSTALPPNLGNTINTTA</sequence>
<reference evidence="1 2" key="1">
    <citation type="submission" date="2016-10" db="EMBL/GenBank/DDBJ databases">
        <authorList>
            <person name="de Groot N.N."/>
        </authorList>
    </citation>
    <scope>NUCLEOTIDE SEQUENCE [LARGE SCALE GENOMIC DNA]</scope>
    <source>
        <strain evidence="1 2">B7-7</strain>
    </source>
</reference>
<evidence type="ECO:0000313" key="2">
    <source>
        <dbReference type="Proteomes" id="UP000199496"/>
    </source>
</evidence>
<evidence type="ECO:0000313" key="1">
    <source>
        <dbReference type="EMBL" id="SEQ40612.1"/>
    </source>
</evidence>
<proteinExistence type="predicted"/>
<dbReference type="InterPro" id="IPR025906">
    <property type="entry name" value="YjfB_motility"/>
</dbReference>
<gene>
    <name evidence="1" type="ORF">SAMN05421693_12912</name>
</gene>
<dbReference type="Proteomes" id="UP000199496">
    <property type="component" value="Unassembled WGS sequence"/>
</dbReference>
<dbReference type="STRING" id="867345.SAMN05421693_12912"/>
<dbReference type="EMBL" id="FOFO01000029">
    <property type="protein sequence ID" value="SEQ40612.1"/>
    <property type="molecule type" value="Genomic_DNA"/>
</dbReference>
<organism evidence="1 2">
    <name type="scientific">Ectothiorhodospira magna</name>
    <dbReference type="NCBI Taxonomy" id="867345"/>
    <lineage>
        <taxon>Bacteria</taxon>
        <taxon>Pseudomonadati</taxon>
        <taxon>Pseudomonadota</taxon>
        <taxon>Gammaproteobacteria</taxon>
        <taxon>Chromatiales</taxon>
        <taxon>Ectothiorhodospiraceae</taxon>
        <taxon>Ectothiorhodospira</taxon>
    </lineage>
</organism>
<dbReference type="AlphaFoldDB" id="A0A1H9FRR3"/>
<protein>
    <submittedName>
        <fullName evidence="1">Putative motility protein</fullName>
    </submittedName>
</protein>
<accession>A0A1H9FRR3</accession>
<dbReference type="RefSeq" id="WP_090208900.1">
    <property type="nucleotide sequence ID" value="NZ_FOFO01000029.1"/>
</dbReference>
<keyword evidence="2" id="KW-1185">Reference proteome</keyword>
<dbReference type="OrthoDB" id="8548265at2"/>
<dbReference type="Pfam" id="PF14070">
    <property type="entry name" value="YjfB_motility"/>
    <property type="match status" value="1"/>
</dbReference>